<evidence type="ECO:0000313" key="2">
    <source>
        <dbReference type="EMBL" id="MBB6328278.1"/>
    </source>
</evidence>
<feature type="transmembrane region" description="Helical" evidence="1">
    <location>
        <begin position="109"/>
        <end position="126"/>
    </location>
</feature>
<evidence type="ECO:0000256" key="1">
    <source>
        <dbReference type="SAM" id="Phobius"/>
    </source>
</evidence>
<sequence length="528" mass="61629">MENHSTLKSYNSLDRYALFLGVLFLLGYWIFGYDGITYSDDVYYILAGKSFWEGTMEVNSYHFSSRWGAYIPSGLFTFLFGLNAQIASAFCFICYILTLLLLIKVLPKSANPILLVIWFCTQVYFLHFLTKVYPDAALVLWVTLVPVASLFRQKSPILSGIILVTSLFAGFLTKETIIFLAPFPVILFFLDLKSHQLNKHFFLSILLTGITLSFAYLGYFWVAFGDPFYRVTSINAGHYISEFTYADKGIWSILERLTITPFRTFVERAYWPWIVFALPAVYQGIKNETPKFQEFTWSFLCLLIGFWFMSSTLEFYNPIYLNPRHLIIIVPIMAYLCASGWDFWQNSKNWKIGLSSFLVFGSILAILDSDSKQALFLLLFIPIIWRNRRNFQIALLAIILLAPGIYSIYYQKQLKQYNHLTSELKEITNNSDSQSPILVNNFIDFSKEVLLPMDSLSQQKLYPIENFEKIVSQNPPSFTIVLYLYYQHAYLKENEDVERFNIWLDSSDYELSEEQSEKKLWVRKYQKR</sequence>
<feature type="transmembrane region" description="Helical" evidence="1">
    <location>
        <begin position="75"/>
        <end position="102"/>
    </location>
</feature>
<dbReference type="RefSeq" id="WP_184497116.1">
    <property type="nucleotide sequence ID" value="NZ_JACIJO010000003.1"/>
</dbReference>
<feature type="transmembrane region" description="Helical" evidence="1">
    <location>
        <begin position="295"/>
        <end position="313"/>
    </location>
</feature>
<feature type="transmembrane region" description="Helical" evidence="1">
    <location>
        <begin position="391"/>
        <end position="410"/>
    </location>
</feature>
<evidence type="ECO:0000313" key="3">
    <source>
        <dbReference type="Proteomes" id="UP000588604"/>
    </source>
</evidence>
<comment type="caution">
    <text evidence="2">The sequence shown here is derived from an EMBL/GenBank/DDBJ whole genome shotgun (WGS) entry which is preliminary data.</text>
</comment>
<keyword evidence="3" id="KW-1185">Reference proteome</keyword>
<reference evidence="2 3" key="1">
    <citation type="submission" date="2020-08" db="EMBL/GenBank/DDBJ databases">
        <title>Genomic Encyclopedia of Type Strains, Phase IV (KMG-IV): sequencing the most valuable type-strain genomes for metagenomic binning, comparative biology and taxonomic classification.</title>
        <authorList>
            <person name="Goeker M."/>
        </authorList>
    </citation>
    <scope>NUCLEOTIDE SEQUENCE [LARGE SCALE GENOMIC DNA]</scope>
    <source>
        <strain evidence="2 3">DSM 102044</strain>
    </source>
</reference>
<feature type="transmembrane region" description="Helical" evidence="1">
    <location>
        <begin position="356"/>
        <end position="385"/>
    </location>
</feature>
<gene>
    <name evidence="2" type="ORF">FHS59_003921</name>
</gene>
<proteinExistence type="predicted"/>
<protein>
    <recommendedName>
        <fullName evidence="4">Glycosyltransferase RgtA/B/C/D-like domain-containing protein</fullName>
    </recommendedName>
</protein>
<keyword evidence="1" id="KW-1133">Transmembrane helix</keyword>
<feature type="transmembrane region" description="Helical" evidence="1">
    <location>
        <begin position="325"/>
        <end position="344"/>
    </location>
</feature>
<feature type="transmembrane region" description="Helical" evidence="1">
    <location>
        <begin position="132"/>
        <end position="151"/>
    </location>
</feature>
<keyword evidence="1" id="KW-0472">Membrane</keyword>
<evidence type="ECO:0008006" key="4">
    <source>
        <dbReference type="Google" id="ProtNLM"/>
    </source>
</evidence>
<dbReference type="Proteomes" id="UP000588604">
    <property type="component" value="Unassembled WGS sequence"/>
</dbReference>
<accession>A0A841N049</accession>
<feature type="transmembrane region" description="Helical" evidence="1">
    <location>
        <begin position="12"/>
        <end position="31"/>
    </location>
</feature>
<dbReference type="EMBL" id="JACIJO010000003">
    <property type="protein sequence ID" value="MBB6328278.1"/>
    <property type="molecule type" value="Genomic_DNA"/>
</dbReference>
<dbReference type="AlphaFoldDB" id="A0A841N049"/>
<keyword evidence="1" id="KW-0812">Transmembrane</keyword>
<feature type="transmembrane region" description="Helical" evidence="1">
    <location>
        <begin position="163"/>
        <end position="189"/>
    </location>
</feature>
<organism evidence="2 3">
    <name type="scientific">Algoriphagus iocasae</name>
    <dbReference type="NCBI Taxonomy" id="1836499"/>
    <lineage>
        <taxon>Bacteria</taxon>
        <taxon>Pseudomonadati</taxon>
        <taxon>Bacteroidota</taxon>
        <taxon>Cytophagia</taxon>
        <taxon>Cytophagales</taxon>
        <taxon>Cyclobacteriaceae</taxon>
        <taxon>Algoriphagus</taxon>
    </lineage>
</organism>
<feature type="transmembrane region" description="Helical" evidence="1">
    <location>
        <begin position="201"/>
        <end position="224"/>
    </location>
</feature>
<name>A0A841N049_9BACT</name>